<dbReference type="SUPFAM" id="SSF54001">
    <property type="entry name" value="Cysteine proteinases"/>
    <property type="match status" value="1"/>
</dbReference>
<evidence type="ECO:0000259" key="1">
    <source>
        <dbReference type="SMART" id="SM00460"/>
    </source>
</evidence>
<dbReference type="PANTHER" id="PTHR33490:SF6">
    <property type="entry name" value="SLL1049 PROTEIN"/>
    <property type="match status" value="1"/>
</dbReference>
<name>A0A1Y5SGF3_9RHOB</name>
<protein>
    <submittedName>
        <fullName evidence="2">Transglutaminase-like superfamily protein</fullName>
    </submittedName>
</protein>
<evidence type="ECO:0000313" key="3">
    <source>
        <dbReference type="Proteomes" id="UP000193409"/>
    </source>
</evidence>
<dbReference type="SMART" id="SM00460">
    <property type="entry name" value="TGc"/>
    <property type="match status" value="1"/>
</dbReference>
<dbReference type="EMBL" id="FWFQ01000012">
    <property type="protein sequence ID" value="SLN40240.1"/>
    <property type="molecule type" value="Genomic_DNA"/>
</dbReference>
<organism evidence="2 3">
    <name type="scientific">Pseudoruegeria aquimaris</name>
    <dbReference type="NCBI Taxonomy" id="393663"/>
    <lineage>
        <taxon>Bacteria</taxon>
        <taxon>Pseudomonadati</taxon>
        <taxon>Pseudomonadota</taxon>
        <taxon>Alphaproteobacteria</taxon>
        <taxon>Rhodobacterales</taxon>
        <taxon>Roseobacteraceae</taxon>
        <taxon>Pseudoruegeria</taxon>
    </lineage>
</organism>
<dbReference type="InterPro" id="IPR002931">
    <property type="entry name" value="Transglutaminase-like"/>
</dbReference>
<keyword evidence="3" id="KW-1185">Reference proteome</keyword>
<accession>A0A1Y5SGF3</accession>
<dbReference type="InterPro" id="IPR013589">
    <property type="entry name" value="Bac_transglu_N"/>
</dbReference>
<dbReference type="RefSeq" id="WP_085868558.1">
    <property type="nucleotide sequence ID" value="NZ_FWFQ01000012.1"/>
</dbReference>
<reference evidence="2 3" key="1">
    <citation type="submission" date="2017-03" db="EMBL/GenBank/DDBJ databases">
        <authorList>
            <person name="Afonso C.L."/>
            <person name="Miller P.J."/>
            <person name="Scott M.A."/>
            <person name="Spackman E."/>
            <person name="Goraichik I."/>
            <person name="Dimitrov K.M."/>
            <person name="Suarez D.L."/>
            <person name="Swayne D.E."/>
        </authorList>
    </citation>
    <scope>NUCLEOTIDE SEQUENCE [LARGE SCALE GENOMIC DNA]</scope>
    <source>
        <strain evidence="2 3">CECT 7680</strain>
    </source>
</reference>
<dbReference type="OrthoDB" id="9804023at2"/>
<dbReference type="AlphaFoldDB" id="A0A1Y5SGF3"/>
<evidence type="ECO:0000313" key="2">
    <source>
        <dbReference type="EMBL" id="SLN40240.1"/>
    </source>
</evidence>
<proteinExistence type="predicted"/>
<dbReference type="Gene3D" id="3.10.620.30">
    <property type="match status" value="1"/>
</dbReference>
<dbReference type="PANTHER" id="PTHR33490">
    <property type="entry name" value="BLR5614 PROTEIN-RELATED"/>
    <property type="match status" value="1"/>
</dbReference>
<gene>
    <name evidence="2" type="ORF">PSA7680_01999</name>
</gene>
<dbReference type="Pfam" id="PF01841">
    <property type="entry name" value="Transglut_core"/>
    <property type="match status" value="1"/>
</dbReference>
<dbReference type="InterPro" id="IPR038765">
    <property type="entry name" value="Papain-like_cys_pep_sf"/>
</dbReference>
<feature type="domain" description="Transglutaminase-like" evidence="1">
    <location>
        <begin position="160"/>
        <end position="225"/>
    </location>
</feature>
<sequence>MRLTIDHTTRYLYEQPQRRITQSLRLTPAQLKSQKILSWDISSDGAQIGARFVDGAGDVVLLLTKGTNVESVEIRVQGVVDTTDTAGVLTGLKESIPPLAYLRDTPLTAPSEALRALAADVGAGGHDGALSLAHALAGATRDRVDYVIGATEAGVPAAQVLDLGQGVCQDHAHVLISIARLSGLPARYVTGYLHSDASGEAHEASHAWAELFVEGLGWVGFDPANRCCPDDRYVRIGSGLDALHAAPVRGMSFGAGSETMEYSLTVSLGQSQQ</sequence>
<dbReference type="Proteomes" id="UP000193409">
    <property type="component" value="Unassembled WGS sequence"/>
</dbReference>
<dbReference type="Pfam" id="PF08379">
    <property type="entry name" value="Bact_transglu_N"/>
    <property type="match status" value="1"/>
</dbReference>